<feature type="compositionally biased region" description="Basic and acidic residues" evidence="4">
    <location>
        <begin position="390"/>
        <end position="399"/>
    </location>
</feature>
<evidence type="ECO:0000256" key="2">
    <source>
        <dbReference type="ARBA" id="ARBA00022737"/>
    </source>
</evidence>
<feature type="compositionally biased region" description="Low complexity" evidence="4">
    <location>
        <begin position="366"/>
        <end position="380"/>
    </location>
</feature>
<evidence type="ECO:0000313" key="7">
    <source>
        <dbReference type="EMBL" id="DBA04127.1"/>
    </source>
</evidence>
<organism evidence="7 8">
    <name type="scientific">Lagenidium giganteum</name>
    <dbReference type="NCBI Taxonomy" id="4803"/>
    <lineage>
        <taxon>Eukaryota</taxon>
        <taxon>Sar</taxon>
        <taxon>Stramenopiles</taxon>
        <taxon>Oomycota</taxon>
        <taxon>Peronosporomycetes</taxon>
        <taxon>Pythiales</taxon>
        <taxon>Pythiaceae</taxon>
    </lineage>
</organism>
<dbReference type="PANTHER" id="PTHR45982:SF1">
    <property type="entry name" value="REGULATOR OF CHROMOSOME CONDENSATION"/>
    <property type="match status" value="1"/>
</dbReference>
<keyword evidence="5" id="KW-1133">Transmembrane helix</keyword>
<feature type="transmembrane region" description="Helical" evidence="5">
    <location>
        <begin position="138"/>
        <end position="159"/>
    </location>
</feature>
<feature type="repeat" description="RCC1" evidence="3">
    <location>
        <begin position="801"/>
        <end position="852"/>
    </location>
</feature>
<proteinExistence type="predicted"/>
<evidence type="ECO:0000256" key="3">
    <source>
        <dbReference type="PROSITE-ProRule" id="PRU00235"/>
    </source>
</evidence>
<dbReference type="Gene3D" id="2.130.10.30">
    <property type="entry name" value="Regulator of chromosome condensation 1/beta-lactamase-inhibitor protein II"/>
    <property type="match status" value="2"/>
</dbReference>
<feature type="compositionally biased region" description="Basic and acidic residues" evidence="4">
    <location>
        <begin position="14"/>
        <end position="25"/>
    </location>
</feature>
<reference evidence="7" key="1">
    <citation type="submission" date="2022-11" db="EMBL/GenBank/DDBJ databases">
        <authorList>
            <person name="Morgan W.R."/>
            <person name="Tartar A."/>
        </authorList>
    </citation>
    <scope>NUCLEOTIDE SEQUENCE</scope>
    <source>
        <strain evidence="7">ARSEF 373</strain>
    </source>
</reference>
<feature type="region of interest" description="Disordered" evidence="4">
    <location>
        <begin position="1017"/>
        <end position="1069"/>
    </location>
</feature>
<dbReference type="InterPro" id="IPR000408">
    <property type="entry name" value="Reg_chr_condens"/>
</dbReference>
<comment type="caution">
    <text evidence="7">The sequence shown here is derived from an EMBL/GenBank/DDBJ whole genome shotgun (WGS) entry which is preliminary data.</text>
</comment>
<feature type="region of interest" description="Disordered" evidence="4">
    <location>
        <begin position="282"/>
        <end position="324"/>
    </location>
</feature>
<gene>
    <name evidence="7" type="ORF">N0F65_004235</name>
</gene>
<dbReference type="PROSITE" id="PS00626">
    <property type="entry name" value="RCC1_2"/>
    <property type="match status" value="1"/>
</dbReference>
<keyword evidence="5" id="KW-0812">Transmembrane</keyword>
<keyword evidence="5" id="KW-0472">Membrane</keyword>
<feature type="repeat" description="RCC1" evidence="3">
    <location>
        <begin position="630"/>
        <end position="683"/>
    </location>
</feature>
<feature type="domain" description="RCC1-like" evidence="6">
    <location>
        <begin position="581"/>
        <end position="956"/>
    </location>
</feature>
<keyword evidence="1" id="KW-0344">Guanine-nucleotide releasing factor</keyword>
<dbReference type="InterPro" id="IPR051553">
    <property type="entry name" value="Ran_GTPase-activating"/>
</dbReference>
<dbReference type="SUPFAM" id="SSF50985">
    <property type="entry name" value="RCC1/BLIP-II"/>
    <property type="match status" value="2"/>
</dbReference>
<evidence type="ECO:0000256" key="1">
    <source>
        <dbReference type="ARBA" id="ARBA00022658"/>
    </source>
</evidence>
<feature type="transmembrane region" description="Helical" evidence="5">
    <location>
        <begin position="109"/>
        <end position="132"/>
    </location>
</feature>
<dbReference type="Pfam" id="PF25390">
    <property type="entry name" value="WD40_RLD"/>
    <property type="match status" value="1"/>
</dbReference>
<feature type="repeat" description="RCC1" evidence="3">
    <location>
        <begin position="736"/>
        <end position="801"/>
    </location>
</feature>
<dbReference type="PRINTS" id="PR00633">
    <property type="entry name" value="RCCNDNSATION"/>
</dbReference>
<protein>
    <recommendedName>
        <fullName evidence="6">RCC1-like domain-containing protein</fullName>
    </recommendedName>
</protein>
<evidence type="ECO:0000256" key="4">
    <source>
        <dbReference type="SAM" id="MobiDB-lite"/>
    </source>
</evidence>
<feature type="compositionally biased region" description="Polar residues" evidence="4">
    <location>
        <begin position="293"/>
        <end position="308"/>
    </location>
</feature>
<accession>A0AAV2ZFI0</accession>
<feature type="region of interest" description="Disordered" evidence="4">
    <location>
        <begin position="1"/>
        <end position="25"/>
    </location>
</feature>
<feature type="repeat" description="RCC1" evidence="3">
    <location>
        <begin position="579"/>
        <end position="629"/>
    </location>
</feature>
<dbReference type="PANTHER" id="PTHR45982">
    <property type="entry name" value="REGULATOR OF CHROMOSOME CONDENSATION"/>
    <property type="match status" value="1"/>
</dbReference>
<name>A0AAV2ZFI0_9STRA</name>
<keyword evidence="8" id="KW-1185">Reference proteome</keyword>
<dbReference type="EMBL" id="DAKRPA010000011">
    <property type="protein sequence ID" value="DBA04127.1"/>
    <property type="molecule type" value="Genomic_DNA"/>
</dbReference>
<feature type="transmembrane region" description="Helical" evidence="5">
    <location>
        <begin position="78"/>
        <end position="97"/>
    </location>
</feature>
<sequence>MGLRSRQRRLAGVSREDSYDPEASKHRMQSLEEHLQASKNGVAEFNLLWKERVALAGLGAALYELALLYQMMTAPKYSANNLPLCLGLKLIALASIFSTRQYIQSGSNAPWRASIYFSLTFVLIWACCQTQLEQPLSLVQVSPMSLLYLAVALAALHLMGGNTKAERARAEQLEKLEQLFHTCKSVTARNGRRSSYNAIGSKMTMDDGVRERVWKVSKALDQLALMCEQHHLQMQSRPGLPDWRVPDVAAGVSSRKGAAAPLNFAWQKPKQNQAAMDLAAAETRPASPIEAATSASNDHQSHAPSMTESAEKRQQELRRQAQQHISRVEETAIVAPAPLRTDIIDDVSKLVTKSTHSPPLDPQPPVATETEAAAPREAMPSTTTTVPSAHHSDVKEISRRRSRDTYSTVAAGCAPAYMRRPVVTSTAALRVAAEAKSEFLTDSEEDARADADATVSLSIQKEEPVVVTTKPSVGFRLADKKEEKRNQRQERSTTPLGKGVTIHVCVIMNKCGIVVEPPQILVTASDWKTPREIRVTGEPDSEIRTIQIHHKINEPHDEVYNTTTIIPSVFVSVLQKEATFLFSFGCGLHGRLGTNDEENATTPTPFTCKWLHPVQIACGKAHSAIIDVYSNIYCFGNGALGQLGQGDANMDHSKLPLRVPAVGTGAVLHVACGSNHTFCMTTEGKVFGWGDNSFGQLGLGAKTVKPRAMPTRVEKVVNVRAIVCGGNHSFILTTDNNVLACGSNIAGQLGLGDTKDRASFERVPFFRKHASMMSTVATGHSLVSDLELATGLYHTLALCCKRVYSWGNGDNGRLGHGNIESYLEPEPIAAFRDVAVKFIACGGAHSGAITFADDVYMWGNGQQGQLGNGLYRDRRVPTRVRLLKGKQVVQLSCGEWHSTGLCEDGTLYSWGFGEEGQLGLPVDDKHTRSVSLPTIIHSLSGTGATMVRCGGSHTFVVSVLEARRPNLALLHRKASRTEVLRENGRLLILARHFSKKFTMGSENAVSVGAVSMGTVAEQSEGDNEVDKQNEAQAPTTTEHAPKKPQPRKPKRQSPRVSELKSPLPLSTSYSWKERPMTTRAAVRNALRQEAKALNDYKEQLAPCPLSARLEKTKTVASVHMSPRMKRFHDQMMRSTEAGASMIKASNMLSGRAVQEVEDVVHVAAEEYLRNEQAAFVMDERDMSLGVHTTTKGQTEDAQEATTLEGVSVTDDVSIHIDDLEAYQQDAISDDDEEEMTISAGIQSRCLSLEADIIRRLGQ</sequence>
<dbReference type="AlphaFoldDB" id="A0AAV2ZFI0"/>
<feature type="region of interest" description="Disordered" evidence="4">
    <location>
        <begin position="352"/>
        <end position="403"/>
    </location>
</feature>
<dbReference type="PROSITE" id="PS50012">
    <property type="entry name" value="RCC1_3"/>
    <property type="match status" value="7"/>
</dbReference>
<dbReference type="InterPro" id="IPR058923">
    <property type="entry name" value="RCC1-like_dom"/>
</dbReference>
<evidence type="ECO:0000313" key="8">
    <source>
        <dbReference type="Proteomes" id="UP001146120"/>
    </source>
</evidence>
<reference evidence="7" key="2">
    <citation type="journal article" date="2023" name="Microbiol Resour">
        <title>Decontamination and Annotation of the Draft Genome Sequence of the Oomycete Lagenidium giganteum ARSEF 373.</title>
        <authorList>
            <person name="Morgan W.R."/>
            <person name="Tartar A."/>
        </authorList>
    </citation>
    <scope>NUCLEOTIDE SEQUENCE</scope>
    <source>
        <strain evidence="7">ARSEF 373</strain>
    </source>
</reference>
<dbReference type="Proteomes" id="UP001146120">
    <property type="component" value="Unassembled WGS sequence"/>
</dbReference>
<feature type="compositionally biased region" description="Basic and acidic residues" evidence="4">
    <location>
        <begin position="309"/>
        <end position="319"/>
    </location>
</feature>
<evidence type="ECO:0000256" key="5">
    <source>
        <dbReference type="SAM" id="Phobius"/>
    </source>
</evidence>
<feature type="repeat" description="RCC1" evidence="3">
    <location>
        <begin position="684"/>
        <end position="735"/>
    </location>
</feature>
<feature type="repeat" description="RCC1" evidence="3">
    <location>
        <begin position="853"/>
        <end position="904"/>
    </location>
</feature>
<feature type="compositionally biased region" description="Basic residues" evidence="4">
    <location>
        <begin position="1042"/>
        <end position="1053"/>
    </location>
</feature>
<keyword evidence="2" id="KW-0677">Repeat</keyword>
<evidence type="ECO:0000259" key="6">
    <source>
        <dbReference type="Pfam" id="PF25390"/>
    </source>
</evidence>
<feature type="repeat" description="RCC1" evidence="3">
    <location>
        <begin position="905"/>
        <end position="960"/>
    </location>
</feature>
<dbReference type="InterPro" id="IPR009091">
    <property type="entry name" value="RCC1/BLIP-II"/>
</dbReference>